<evidence type="ECO:0000256" key="1">
    <source>
        <dbReference type="ARBA" id="ARBA00009437"/>
    </source>
</evidence>
<dbReference type="Gene3D" id="1.10.10.10">
    <property type="entry name" value="Winged helix-like DNA-binding domain superfamily/Winged helix DNA-binding domain"/>
    <property type="match status" value="1"/>
</dbReference>
<dbReference type="GO" id="GO:0000976">
    <property type="term" value="F:transcription cis-regulatory region binding"/>
    <property type="evidence" value="ECO:0007669"/>
    <property type="project" value="TreeGrafter"/>
</dbReference>
<dbReference type="EMBL" id="SWCJ01000010">
    <property type="protein sequence ID" value="TKB53916.1"/>
    <property type="molecule type" value="Genomic_DNA"/>
</dbReference>
<evidence type="ECO:0000313" key="6">
    <source>
        <dbReference type="EMBL" id="TKB53916.1"/>
    </source>
</evidence>
<accession>A0A4U1BLU1</accession>
<dbReference type="Pfam" id="PF00126">
    <property type="entry name" value="HTH_1"/>
    <property type="match status" value="1"/>
</dbReference>
<dbReference type="OrthoDB" id="196624at2"/>
<dbReference type="GO" id="GO:0003700">
    <property type="term" value="F:DNA-binding transcription factor activity"/>
    <property type="evidence" value="ECO:0007669"/>
    <property type="project" value="InterPro"/>
</dbReference>
<feature type="domain" description="HTH lysR-type" evidence="5">
    <location>
        <begin position="1"/>
        <end position="59"/>
    </location>
</feature>
<proteinExistence type="inferred from homology"/>
<dbReference type="PANTHER" id="PTHR30126:SF91">
    <property type="entry name" value="LYSR FAMILY TRANSCRIPTIONAL REGULATOR"/>
    <property type="match status" value="1"/>
</dbReference>
<dbReference type="InterPro" id="IPR005119">
    <property type="entry name" value="LysR_subst-bd"/>
</dbReference>
<dbReference type="Gene3D" id="3.40.190.290">
    <property type="match status" value="1"/>
</dbReference>
<comment type="similarity">
    <text evidence="1">Belongs to the LysR transcriptional regulatory family.</text>
</comment>
<evidence type="ECO:0000256" key="4">
    <source>
        <dbReference type="ARBA" id="ARBA00023163"/>
    </source>
</evidence>
<dbReference type="SUPFAM" id="SSF53850">
    <property type="entry name" value="Periplasmic binding protein-like II"/>
    <property type="match status" value="1"/>
</dbReference>
<dbReference type="Proteomes" id="UP000305675">
    <property type="component" value="Unassembled WGS sequence"/>
</dbReference>
<evidence type="ECO:0000313" key="7">
    <source>
        <dbReference type="Proteomes" id="UP000305675"/>
    </source>
</evidence>
<keyword evidence="3" id="KW-0238">DNA-binding</keyword>
<keyword evidence="7" id="KW-1185">Reference proteome</keyword>
<dbReference type="CDD" id="cd05466">
    <property type="entry name" value="PBP2_LTTR_substrate"/>
    <property type="match status" value="1"/>
</dbReference>
<keyword evidence="2" id="KW-0805">Transcription regulation</keyword>
<sequence>MYTLEQLRMFVAAAECGSFSAAARKLSKAQSVVSQGIINLEIDFGQELFDRSSRSPTLTTQGKVLLEHAQGVLTQHQRMETVMHSLAKGEEVKLVLAVDEALMTPKFNQVLHQFSEQFQATNLEFLSAASPDVPNLVHSGQADLGLMFSQMPMPELVDATFIGHLPFVAVAAPGHPLTKIDDAITLEQLRPHRQLLIKGVGGDSLAHIEPLSPNVWWCNNLYAMRDMAANGFGWCYLPKHLIDYAYYTDNIEEISLAIDHQTWMAPVDKLMRPNANPGPALSWLSHALNGILAAAN</sequence>
<reference evidence="6 7" key="1">
    <citation type="submission" date="2019-04" db="EMBL/GenBank/DDBJ databases">
        <authorList>
            <person name="Hwang J.C."/>
        </authorList>
    </citation>
    <scope>NUCLEOTIDE SEQUENCE [LARGE SCALE GENOMIC DNA]</scope>
    <source>
        <strain evidence="6 7">IMCC35002</strain>
    </source>
</reference>
<dbReference type="PANTHER" id="PTHR30126">
    <property type="entry name" value="HTH-TYPE TRANSCRIPTIONAL REGULATOR"/>
    <property type="match status" value="1"/>
</dbReference>
<gene>
    <name evidence="6" type="ORF">FCL42_13230</name>
</gene>
<organism evidence="6 7">
    <name type="scientific">Ferrimonas aestuarii</name>
    <dbReference type="NCBI Taxonomy" id="2569539"/>
    <lineage>
        <taxon>Bacteria</taxon>
        <taxon>Pseudomonadati</taxon>
        <taxon>Pseudomonadota</taxon>
        <taxon>Gammaproteobacteria</taxon>
        <taxon>Alteromonadales</taxon>
        <taxon>Ferrimonadaceae</taxon>
        <taxon>Ferrimonas</taxon>
    </lineage>
</organism>
<dbReference type="AlphaFoldDB" id="A0A4U1BLU1"/>
<dbReference type="InterPro" id="IPR000847">
    <property type="entry name" value="LysR_HTH_N"/>
</dbReference>
<evidence type="ECO:0000256" key="2">
    <source>
        <dbReference type="ARBA" id="ARBA00023015"/>
    </source>
</evidence>
<protein>
    <submittedName>
        <fullName evidence="6">LysR family transcriptional regulator</fullName>
    </submittedName>
</protein>
<dbReference type="InterPro" id="IPR036388">
    <property type="entry name" value="WH-like_DNA-bd_sf"/>
</dbReference>
<dbReference type="InterPro" id="IPR036390">
    <property type="entry name" value="WH_DNA-bd_sf"/>
</dbReference>
<name>A0A4U1BLU1_9GAMM</name>
<dbReference type="RefSeq" id="WP_136863898.1">
    <property type="nucleotide sequence ID" value="NZ_SWCJ01000010.1"/>
</dbReference>
<dbReference type="SUPFAM" id="SSF46785">
    <property type="entry name" value="Winged helix' DNA-binding domain"/>
    <property type="match status" value="1"/>
</dbReference>
<dbReference type="Pfam" id="PF03466">
    <property type="entry name" value="LysR_substrate"/>
    <property type="match status" value="1"/>
</dbReference>
<dbReference type="FunFam" id="1.10.10.10:FF:000001">
    <property type="entry name" value="LysR family transcriptional regulator"/>
    <property type="match status" value="1"/>
</dbReference>
<dbReference type="PROSITE" id="PS50931">
    <property type="entry name" value="HTH_LYSR"/>
    <property type="match status" value="1"/>
</dbReference>
<evidence type="ECO:0000259" key="5">
    <source>
        <dbReference type="PROSITE" id="PS50931"/>
    </source>
</evidence>
<comment type="caution">
    <text evidence="6">The sequence shown here is derived from an EMBL/GenBank/DDBJ whole genome shotgun (WGS) entry which is preliminary data.</text>
</comment>
<keyword evidence="4" id="KW-0804">Transcription</keyword>
<evidence type="ECO:0000256" key="3">
    <source>
        <dbReference type="ARBA" id="ARBA00023125"/>
    </source>
</evidence>
<dbReference type="PRINTS" id="PR00039">
    <property type="entry name" value="HTHLYSR"/>
</dbReference>